<dbReference type="AlphaFoldDB" id="A0A830HUQ4"/>
<keyword evidence="4" id="KW-1185">Reference proteome</keyword>
<feature type="region of interest" description="Disordered" evidence="2">
    <location>
        <begin position="81"/>
        <end position="108"/>
    </location>
</feature>
<evidence type="ECO:0000313" key="3">
    <source>
        <dbReference type="EMBL" id="GHP10934.1"/>
    </source>
</evidence>
<feature type="compositionally biased region" description="Pro residues" evidence="2">
    <location>
        <begin position="388"/>
        <end position="404"/>
    </location>
</feature>
<feature type="compositionally biased region" description="Pro residues" evidence="2">
    <location>
        <begin position="85"/>
        <end position="108"/>
    </location>
</feature>
<feature type="compositionally biased region" description="Basic and acidic residues" evidence="2">
    <location>
        <begin position="35"/>
        <end position="56"/>
    </location>
</feature>
<feature type="region of interest" description="Disordered" evidence="2">
    <location>
        <begin position="1"/>
        <end position="68"/>
    </location>
</feature>
<organism evidence="3 4">
    <name type="scientific">Pycnococcus provasolii</name>
    <dbReference type="NCBI Taxonomy" id="41880"/>
    <lineage>
        <taxon>Eukaryota</taxon>
        <taxon>Viridiplantae</taxon>
        <taxon>Chlorophyta</taxon>
        <taxon>Pseudoscourfieldiophyceae</taxon>
        <taxon>Pseudoscourfieldiales</taxon>
        <taxon>Pycnococcaceae</taxon>
        <taxon>Pycnococcus</taxon>
    </lineage>
</organism>
<evidence type="ECO:0000313" key="4">
    <source>
        <dbReference type="Proteomes" id="UP000660262"/>
    </source>
</evidence>
<comment type="caution">
    <text evidence="3">The sequence shown here is derived from an EMBL/GenBank/DDBJ whole genome shotgun (WGS) entry which is preliminary data.</text>
</comment>
<feature type="compositionally biased region" description="Basic residues" evidence="2">
    <location>
        <begin position="442"/>
        <end position="452"/>
    </location>
</feature>
<feature type="compositionally biased region" description="Acidic residues" evidence="2">
    <location>
        <begin position="421"/>
        <end position="431"/>
    </location>
</feature>
<name>A0A830HUQ4_9CHLO</name>
<feature type="region of interest" description="Disordered" evidence="2">
    <location>
        <begin position="381"/>
        <end position="467"/>
    </location>
</feature>
<dbReference type="EMBL" id="BNJQ01000032">
    <property type="protein sequence ID" value="GHP10934.1"/>
    <property type="molecule type" value="Genomic_DNA"/>
</dbReference>
<evidence type="ECO:0008006" key="5">
    <source>
        <dbReference type="Google" id="ProtNLM"/>
    </source>
</evidence>
<feature type="coiled-coil region" evidence="1">
    <location>
        <begin position="677"/>
        <end position="704"/>
    </location>
</feature>
<evidence type="ECO:0000256" key="2">
    <source>
        <dbReference type="SAM" id="MobiDB-lite"/>
    </source>
</evidence>
<sequence>MSDSLSRSNFDKVAPEARVAKLDHEDITIKPSRIARRDELRAKVRKEHDMDNKNEDSETEVPPPPWVARMHVDVIPSRIKRQMRPPVPPPPLPPPMPPPNATPPAPPPDLLRMGLDPFGDVTKGEAANASRCVRYDEFTCPLLSPRDTGGECRRRAESWHETLNTQCEHGWDETAREYMLKLLEGRLVFFLGDSLMIQQWTSLVCLLGEPVKHWTHDAEVWAGTGTGPTAGCALYRGGTSVCAALEETFEPNGVRGNIGLAARLNRMLHGKPRLLKGSDIVVMGIAGAYGTPQRRMYRAGIRSLAHFARYNREINSGANKEKGAVKTAIDVPLLVWRVAPASHYPVGVSSAADFEAYSASNFTLELKQRIAQMRGDREAGRYAGAHAPPAPPDAPIAPPKPPLKPSDLIGKESWKNSDPLTQEEGEEGDGETGDKAAQGAGARRRRKYRRRRMLDVDGGGSFGGSERFTDTARYGINAPEQRTVCWSPETGAKLAAAVAGAPPGSGEAVDAEGALWHNEGLDGEFDLHLAGIALLTLHSPGDSEASKLDYLQHPGRLRRHVRLGDAETPGSANAMDCHHYCLPGKPDVWNRRLLNLLVATRGEGDFHDHNVHRDVNDKDRHVFARAAFDAMMYDDLVAQTLMGDETGDKASGTLGMTPEQAMRGVDETMRYEMLGALLRAEAEHRQARANAAKLATELREAGEKLGRAGHENRNFLSEPALFPPGQTGGSHYAESFLHAITMRGVNNSTGIGVTFEVGKQHVRKGHATTSGSACFRWLSAWGGTSSGAAKGSTASGVSIPRVFVSVNFERERQRARWAEFKQKKAKTFDAILQKTCNLNKVKPGKASRDAHANCMEKHENEILREMDLMDAKDGSPTLEQWMRPEGMVELFPEGAGTEGLTDGAAALWHEIGRPWGATGDYVGCVPLPKDGWHGKKNAGKHYTYKFLVDGVWRTSPASEYRVSWDGDVVNFAGRSRAQGTDVDPGGWYLPCVPFHVASKREIYGPMGRIAEGGIASLIHEPFCAREDVLAPATRQWGMQPEWKPGEAERYLAAYEMPKQGKKRGRRH</sequence>
<accession>A0A830HUQ4</accession>
<evidence type="ECO:0000256" key="1">
    <source>
        <dbReference type="SAM" id="Coils"/>
    </source>
</evidence>
<proteinExistence type="predicted"/>
<reference evidence="3" key="1">
    <citation type="submission" date="2020-10" db="EMBL/GenBank/DDBJ databases">
        <title>Unveiling of a novel bifunctional photoreceptor, Dualchrome1, isolated from a cosmopolitan green alga.</title>
        <authorList>
            <person name="Suzuki S."/>
            <person name="Kawachi M."/>
        </authorList>
    </citation>
    <scope>NUCLEOTIDE SEQUENCE</scope>
    <source>
        <strain evidence="3">NIES 2893</strain>
    </source>
</reference>
<protein>
    <recommendedName>
        <fullName evidence="5">AMP-activated protein kinase glycogen-binding domain-containing protein</fullName>
    </recommendedName>
</protein>
<feature type="compositionally biased region" description="Basic and acidic residues" evidence="2">
    <location>
        <begin position="9"/>
        <end position="28"/>
    </location>
</feature>
<dbReference type="OrthoDB" id="630188at2759"/>
<keyword evidence="1" id="KW-0175">Coiled coil</keyword>
<gene>
    <name evidence="3" type="ORF">PPROV_000966400</name>
</gene>
<dbReference type="Proteomes" id="UP000660262">
    <property type="component" value="Unassembled WGS sequence"/>
</dbReference>